<dbReference type="RefSeq" id="XP_009222851.1">
    <property type="nucleotide sequence ID" value="XM_009224587.1"/>
</dbReference>
<keyword evidence="4" id="KW-1185">Reference proteome</keyword>
<name>J3NZR8_GAET3</name>
<dbReference type="AlphaFoldDB" id="J3NZR8"/>
<proteinExistence type="predicted"/>
<evidence type="ECO:0000313" key="4">
    <source>
        <dbReference type="Proteomes" id="UP000006039"/>
    </source>
</evidence>
<reference evidence="4" key="1">
    <citation type="submission" date="2010-07" db="EMBL/GenBank/DDBJ databases">
        <title>The genome sequence of Gaeumannomyces graminis var. tritici strain R3-111a-1.</title>
        <authorList>
            <consortium name="The Broad Institute Genome Sequencing Platform"/>
            <person name="Ma L.-J."/>
            <person name="Dead R."/>
            <person name="Young S."/>
            <person name="Zeng Q."/>
            <person name="Koehrsen M."/>
            <person name="Alvarado L."/>
            <person name="Berlin A."/>
            <person name="Chapman S.B."/>
            <person name="Chen Z."/>
            <person name="Freedman E."/>
            <person name="Gellesch M."/>
            <person name="Goldberg J."/>
            <person name="Griggs A."/>
            <person name="Gujja S."/>
            <person name="Heilman E.R."/>
            <person name="Heiman D."/>
            <person name="Hepburn T."/>
            <person name="Howarth C."/>
            <person name="Jen D."/>
            <person name="Larson L."/>
            <person name="Mehta T."/>
            <person name="Neiman D."/>
            <person name="Pearson M."/>
            <person name="Roberts A."/>
            <person name="Saif S."/>
            <person name="Shea T."/>
            <person name="Shenoy N."/>
            <person name="Sisk P."/>
            <person name="Stolte C."/>
            <person name="Sykes S."/>
            <person name="Walk T."/>
            <person name="White J."/>
            <person name="Yandava C."/>
            <person name="Haas B."/>
            <person name="Nusbaum C."/>
            <person name="Birren B."/>
        </authorList>
    </citation>
    <scope>NUCLEOTIDE SEQUENCE [LARGE SCALE GENOMIC DNA]</scope>
    <source>
        <strain evidence="4">R3-111a-1</strain>
    </source>
</reference>
<gene>
    <name evidence="3" type="primary">20347223</name>
    <name evidence="2" type="ORF">GGTG_06765</name>
</gene>
<evidence type="ECO:0000313" key="3">
    <source>
        <dbReference type="EnsemblFungi" id="EJT76851"/>
    </source>
</evidence>
<dbReference type="EnsemblFungi" id="EJT76851">
    <property type="protein sequence ID" value="EJT76851"/>
    <property type="gene ID" value="GGTG_06765"/>
</dbReference>
<feature type="region of interest" description="Disordered" evidence="1">
    <location>
        <begin position="60"/>
        <end position="84"/>
    </location>
</feature>
<dbReference type="HOGENOM" id="CLU_2210225_0_0_1"/>
<dbReference type="GeneID" id="20347223"/>
<reference evidence="2" key="2">
    <citation type="submission" date="2010-07" db="EMBL/GenBank/DDBJ databases">
        <authorList>
            <consortium name="The Broad Institute Genome Sequencing Platform"/>
            <consortium name="Broad Institute Genome Sequencing Center for Infectious Disease"/>
            <person name="Ma L.-J."/>
            <person name="Dead R."/>
            <person name="Young S."/>
            <person name="Zeng Q."/>
            <person name="Koehrsen M."/>
            <person name="Alvarado L."/>
            <person name="Berlin A."/>
            <person name="Chapman S.B."/>
            <person name="Chen Z."/>
            <person name="Freedman E."/>
            <person name="Gellesch M."/>
            <person name="Goldberg J."/>
            <person name="Griggs A."/>
            <person name="Gujja S."/>
            <person name="Heilman E.R."/>
            <person name="Heiman D."/>
            <person name="Hepburn T."/>
            <person name="Howarth C."/>
            <person name="Jen D."/>
            <person name="Larson L."/>
            <person name="Mehta T."/>
            <person name="Neiman D."/>
            <person name="Pearson M."/>
            <person name="Roberts A."/>
            <person name="Saif S."/>
            <person name="Shea T."/>
            <person name="Shenoy N."/>
            <person name="Sisk P."/>
            <person name="Stolte C."/>
            <person name="Sykes S."/>
            <person name="Walk T."/>
            <person name="White J."/>
            <person name="Yandava C."/>
            <person name="Haas B."/>
            <person name="Nusbaum C."/>
            <person name="Birren B."/>
        </authorList>
    </citation>
    <scope>NUCLEOTIDE SEQUENCE</scope>
    <source>
        <strain evidence="2">R3-111a-1</strain>
    </source>
</reference>
<dbReference type="VEuPathDB" id="FungiDB:GGTG_06765"/>
<feature type="region of interest" description="Disordered" evidence="1">
    <location>
        <begin position="1"/>
        <end position="27"/>
    </location>
</feature>
<accession>J3NZR8</accession>
<protein>
    <submittedName>
        <fullName evidence="2 3">Uncharacterized protein</fullName>
    </submittedName>
</protein>
<organism evidence="2">
    <name type="scientific">Gaeumannomyces tritici (strain R3-111a-1)</name>
    <name type="common">Wheat and barley take-all root rot fungus</name>
    <name type="synonym">Gaeumannomyces graminis var. tritici</name>
    <dbReference type="NCBI Taxonomy" id="644352"/>
    <lineage>
        <taxon>Eukaryota</taxon>
        <taxon>Fungi</taxon>
        <taxon>Dikarya</taxon>
        <taxon>Ascomycota</taxon>
        <taxon>Pezizomycotina</taxon>
        <taxon>Sordariomycetes</taxon>
        <taxon>Sordariomycetidae</taxon>
        <taxon>Magnaporthales</taxon>
        <taxon>Magnaporthaceae</taxon>
        <taxon>Gaeumannomyces</taxon>
    </lineage>
</organism>
<evidence type="ECO:0000256" key="1">
    <source>
        <dbReference type="SAM" id="MobiDB-lite"/>
    </source>
</evidence>
<evidence type="ECO:0000313" key="2">
    <source>
        <dbReference type="EMBL" id="EJT76851.1"/>
    </source>
</evidence>
<dbReference type="EMBL" id="GL385397">
    <property type="protein sequence ID" value="EJT76851.1"/>
    <property type="molecule type" value="Genomic_DNA"/>
</dbReference>
<feature type="compositionally biased region" description="Low complexity" evidence="1">
    <location>
        <begin position="14"/>
        <end position="27"/>
    </location>
</feature>
<reference evidence="2" key="3">
    <citation type="submission" date="2010-09" db="EMBL/GenBank/DDBJ databases">
        <title>Annotation of Gaeumannomyces graminis var. tritici R3-111a-1.</title>
        <authorList>
            <consortium name="The Broad Institute Genome Sequencing Platform"/>
            <person name="Ma L.-J."/>
            <person name="Dead R."/>
            <person name="Young S.K."/>
            <person name="Zeng Q."/>
            <person name="Gargeya S."/>
            <person name="Fitzgerald M."/>
            <person name="Haas B."/>
            <person name="Abouelleil A."/>
            <person name="Alvarado L."/>
            <person name="Arachchi H.M."/>
            <person name="Berlin A."/>
            <person name="Brown A."/>
            <person name="Chapman S.B."/>
            <person name="Chen Z."/>
            <person name="Dunbar C."/>
            <person name="Freedman E."/>
            <person name="Gearin G."/>
            <person name="Gellesch M."/>
            <person name="Goldberg J."/>
            <person name="Griggs A."/>
            <person name="Gujja S."/>
            <person name="Heiman D."/>
            <person name="Howarth C."/>
            <person name="Larson L."/>
            <person name="Lui A."/>
            <person name="MacDonald P.J.P."/>
            <person name="Mehta T."/>
            <person name="Montmayeur A."/>
            <person name="Murphy C."/>
            <person name="Neiman D."/>
            <person name="Pearson M."/>
            <person name="Priest M."/>
            <person name="Roberts A."/>
            <person name="Saif S."/>
            <person name="Shea T."/>
            <person name="Shenoy N."/>
            <person name="Sisk P."/>
            <person name="Stolte C."/>
            <person name="Sykes S."/>
            <person name="Yandava C."/>
            <person name="Wortman J."/>
            <person name="Nusbaum C."/>
            <person name="Birren B."/>
        </authorList>
    </citation>
    <scope>NUCLEOTIDE SEQUENCE</scope>
    <source>
        <strain evidence="2">R3-111a-1</strain>
    </source>
</reference>
<reference evidence="3" key="4">
    <citation type="journal article" date="2015" name="G3 (Bethesda)">
        <title>Genome sequences of three phytopathogenic species of the Magnaporthaceae family of fungi.</title>
        <authorList>
            <person name="Okagaki L.H."/>
            <person name="Nunes C.C."/>
            <person name="Sailsbery J."/>
            <person name="Clay B."/>
            <person name="Brown D."/>
            <person name="John T."/>
            <person name="Oh Y."/>
            <person name="Young N."/>
            <person name="Fitzgerald M."/>
            <person name="Haas B.J."/>
            <person name="Zeng Q."/>
            <person name="Young S."/>
            <person name="Adiconis X."/>
            <person name="Fan L."/>
            <person name="Levin J.Z."/>
            <person name="Mitchell T.K."/>
            <person name="Okubara P.A."/>
            <person name="Farman M.L."/>
            <person name="Kohn L.M."/>
            <person name="Birren B."/>
            <person name="Ma L.-J."/>
            <person name="Dean R.A."/>
        </authorList>
    </citation>
    <scope>NUCLEOTIDE SEQUENCE</scope>
    <source>
        <strain evidence="3">R3-111a-1</strain>
    </source>
</reference>
<reference evidence="3" key="5">
    <citation type="submission" date="2018-04" db="UniProtKB">
        <authorList>
            <consortium name="EnsemblFungi"/>
        </authorList>
    </citation>
    <scope>IDENTIFICATION</scope>
    <source>
        <strain evidence="3">R3-111a-1</strain>
    </source>
</reference>
<sequence length="107" mass="10648">MRVAAGSVGGRGGVATAATPSAATRAGGAPVVITDPIGSPKDPFFGSSGAAILETLQLDESQPPTGPLPSAAMPAGWNLSGPDWQTDRRGRVSLSTFSIFARRAGAA</sequence>
<dbReference type="Proteomes" id="UP000006039">
    <property type="component" value="Unassembled WGS sequence"/>
</dbReference>